<proteinExistence type="inferred from homology"/>
<evidence type="ECO:0000256" key="2">
    <source>
        <dbReference type="ARBA" id="ARBA00010617"/>
    </source>
</evidence>
<feature type="transmembrane region" description="Helical" evidence="8">
    <location>
        <begin position="6"/>
        <end position="24"/>
    </location>
</feature>
<reference evidence="9 10" key="1">
    <citation type="journal article" date="2023" name="Plant Dis.">
        <title>First Report of Diplodia intermedia Causing Canker and Dieback Diseases on Apple Trees in Canada.</title>
        <authorList>
            <person name="Ellouze W."/>
            <person name="Ilyukhin E."/>
            <person name="Sulman M."/>
            <person name="Ali S."/>
        </authorList>
    </citation>
    <scope>NUCLEOTIDE SEQUENCE [LARGE SCALE GENOMIC DNA]</scope>
    <source>
        <strain evidence="9 10">M45-28</strain>
    </source>
</reference>
<keyword evidence="5" id="KW-0408">Iron</keyword>
<dbReference type="Proteomes" id="UP001521184">
    <property type="component" value="Unassembled WGS sequence"/>
</dbReference>
<dbReference type="PRINTS" id="PR00385">
    <property type="entry name" value="P450"/>
</dbReference>
<keyword evidence="8" id="KW-1133">Transmembrane helix</keyword>
<evidence type="ECO:0008006" key="11">
    <source>
        <dbReference type="Google" id="ProtNLM"/>
    </source>
</evidence>
<comment type="caution">
    <text evidence="9">The sequence shown here is derived from an EMBL/GenBank/DDBJ whole genome shotgun (WGS) entry which is preliminary data.</text>
</comment>
<comment type="similarity">
    <text evidence="2">Belongs to the cytochrome P450 family.</text>
</comment>
<feature type="transmembrane region" description="Helical" evidence="8">
    <location>
        <begin position="36"/>
        <end position="55"/>
    </location>
</feature>
<dbReference type="PANTHER" id="PTHR24305:SF187">
    <property type="entry name" value="P450, PUTATIVE (EUROFUNG)-RELATED"/>
    <property type="match status" value="1"/>
</dbReference>
<dbReference type="Gene3D" id="1.10.630.10">
    <property type="entry name" value="Cytochrome P450"/>
    <property type="match status" value="1"/>
</dbReference>
<keyword evidence="8" id="KW-0472">Membrane</keyword>
<evidence type="ECO:0000256" key="7">
    <source>
        <dbReference type="SAM" id="MobiDB-lite"/>
    </source>
</evidence>
<dbReference type="PANTHER" id="PTHR24305">
    <property type="entry name" value="CYTOCHROME P450"/>
    <property type="match status" value="1"/>
</dbReference>
<dbReference type="InterPro" id="IPR002401">
    <property type="entry name" value="Cyt_P450_E_grp-I"/>
</dbReference>
<evidence type="ECO:0000256" key="6">
    <source>
        <dbReference type="ARBA" id="ARBA00023033"/>
    </source>
</evidence>
<evidence type="ECO:0000256" key="3">
    <source>
        <dbReference type="ARBA" id="ARBA00022723"/>
    </source>
</evidence>
<dbReference type="Pfam" id="PF00067">
    <property type="entry name" value="p450"/>
    <property type="match status" value="2"/>
</dbReference>
<sequence>MDMSQSPRYVAWLALSFLCGILTHHSLFRRVELDRYPLQVASAFMALYFVLAKSLHSSPYGDSCYSASFAVIVTFISGLCLSTFVHRALFHPLKRFPGPFSARLSKFWATFQTAKTRGQWYKFNRQLHAEYGDYIRIGPRDLSITDPDAIIPILGPSAKTSKGPFYGALEQSVHTTLDKEFHRQRRRVWDNGFKVRFSRAQTYAILLSAVQVALEGFAPRVEAITDDLLWVLARHGHSGTPVPFNEMAQRFSFDIMCALAFGEPAGYLTGKTTVDDESIFKSMCDSLDVIGLFVHTPWMIKTLETCSGLPGPMKRLRDWSAAKVERRKQMKDPQSDLMGHLMAHTRNDVAGRTLLNAESRLIIGAGSDTAAGALTIIFAYLATHQEHLSRLRAEVTPALAPGGAFTCLRPTLPFLDAIINECLRLHPPIIWASSRVTGPSGLHIPRTTMSADEAGQPGTTSTTTSSTYIPPNTIVSIPPCGITRDPRNFVDPDAFRPERWTTEPHLIRRREAFIPFLIGPYQCPGKGLAMMELRSAVARTVARFDVVWMDEEGKDLAAWLDRIKDHFTMGLPALKLGFREL</sequence>
<keyword evidence="8" id="KW-0812">Transmembrane</keyword>
<evidence type="ECO:0000256" key="5">
    <source>
        <dbReference type="ARBA" id="ARBA00023004"/>
    </source>
</evidence>
<dbReference type="EMBL" id="JAKEKT020000001">
    <property type="protein sequence ID" value="KAL1652317.1"/>
    <property type="molecule type" value="Genomic_DNA"/>
</dbReference>
<accession>A0ABR3U5Z5</accession>
<dbReference type="SUPFAM" id="SSF48264">
    <property type="entry name" value="Cytochrome P450"/>
    <property type="match status" value="1"/>
</dbReference>
<keyword evidence="6" id="KW-0503">Monooxygenase</keyword>
<evidence type="ECO:0000256" key="4">
    <source>
        <dbReference type="ARBA" id="ARBA00023002"/>
    </source>
</evidence>
<evidence type="ECO:0000256" key="1">
    <source>
        <dbReference type="ARBA" id="ARBA00001971"/>
    </source>
</evidence>
<keyword evidence="10" id="KW-1185">Reference proteome</keyword>
<feature type="region of interest" description="Disordered" evidence="7">
    <location>
        <begin position="447"/>
        <end position="468"/>
    </location>
</feature>
<name>A0ABR3U5Z5_9PEZI</name>
<dbReference type="InterPro" id="IPR036396">
    <property type="entry name" value="Cyt_P450_sf"/>
</dbReference>
<evidence type="ECO:0000256" key="8">
    <source>
        <dbReference type="SAM" id="Phobius"/>
    </source>
</evidence>
<keyword evidence="3" id="KW-0479">Metal-binding</keyword>
<protein>
    <recommendedName>
        <fullName evidence="11">Cytochrome P450</fullName>
    </recommendedName>
</protein>
<dbReference type="PRINTS" id="PR00463">
    <property type="entry name" value="EP450I"/>
</dbReference>
<keyword evidence="4" id="KW-0560">Oxidoreductase</keyword>
<organism evidence="9 10">
    <name type="scientific">Diplodia intermedia</name>
    <dbReference type="NCBI Taxonomy" id="856260"/>
    <lineage>
        <taxon>Eukaryota</taxon>
        <taxon>Fungi</taxon>
        <taxon>Dikarya</taxon>
        <taxon>Ascomycota</taxon>
        <taxon>Pezizomycotina</taxon>
        <taxon>Dothideomycetes</taxon>
        <taxon>Dothideomycetes incertae sedis</taxon>
        <taxon>Botryosphaeriales</taxon>
        <taxon>Botryosphaeriaceae</taxon>
        <taxon>Diplodia</taxon>
    </lineage>
</organism>
<evidence type="ECO:0000313" key="10">
    <source>
        <dbReference type="Proteomes" id="UP001521184"/>
    </source>
</evidence>
<dbReference type="InterPro" id="IPR050121">
    <property type="entry name" value="Cytochrome_P450_monoxygenase"/>
</dbReference>
<evidence type="ECO:0000313" key="9">
    <source>
        <dbReference type="EMBL" id="KAL1652317.1"/>
    </source>
</evidence>
<dbReference type="InterPro" id="IPR001128">
    <property type="entry name" value="Cyt_P450"/>
</dbReference>
<comment type="cofactor">
    <cofactor evidence="1">
        <name>heme</name>
        <dbReference type="ChEBI" id="CHEBI:30413"/>
    </cofactor>
</comment>
<feature type="transmembrane region" description="Helical" evidence="8">
    <location>
        <begin position="67"/>
        <end position="85"/>
    </location>
</feature>
<gene>
    <name evidence="9" type="ORF">SLS58_000444</name>
</gene>